<accession>A0ABY2FLX6</accession>
<gene>
    <name evidence="2" type="ORF">EV137_1411</name>
</gene>
<evidence type="ECO:0000313" key="3">
    <source>
        <dbReference type="Proteomes" id="UP000295060"/>
    </source>
</evidence>
<dbReference type="EMBL" id="SODU01000001">
    <property type="protein sequence ID" value="TDW94111.1"/>
    <property type="molecule type" value="Genomic_DNA"/>
</dbReference>
<feature type="compositionally biased region" description="Basic and acidic residues" evidence="1">
    <location>
        <begin position="154"/>
        <end position="172"/>
    </location>
</feature>
<evidence type="ECO:0000256" key="1">
    <source>
        <dbReference type="SAM" id="MobiDB-lite"/>
    </source>
</evidence>
<dbReference type="Proteomes" id="UP000295060">
    <property type="component" value="Unassembled WGS sequence"/>
</dbReference>
<dbReference type="RefSeq" id="WP_134127265.1">
    <property type="nucleotide sequence ID" value="NZ_SODU01000001.1"/>
</dbReference>
<organism evidence="2 3">
    <name type="scientific">Kribbella pratensis</name>
    <dbReference type="NCBI Taxonomy" id="2512112"/>
    <lineage>
        <taxon>Bacteria</taxon>
        <taxon>Bacillati</taxon>
        <taxon>Actinomycetota</taxon>
        <taxon>Actinomycetes</taxon>
        <taxon>Propionibacteriales</taxon>
        <taxon>Kribbellaceae</taxon>
        <taxon>Kribbella</taxon>
    </lineage>
</organism>
<proteinExistence type="predicted"/>
<protein>
    <submittedName>
        <fullName evidence="2">Uncharacterized protein</fullName>
    </submittedName>
</protein>
<sequence length="172" mass="19034">MTIDISGSNVRQTVRFDRPIKGKDLIEAVRATCEANGSEFSETKRYDDGWLHAVGQSSHAEQQQLLVAPDRDNAFIEPDKTYTEAVVLRHNFPRAGMRSLARNDFDVEDEVREVIEFAEALQRTVQHGPDAGKAMSLGLDAGGPEVRAGSAPEWGRREGSGYRPGGHRDLSR</sequence>
<comment type="caution">
    <text evidence="2">The sequence shown here is derived from an EMBL/GenBank/DDBJ whole genome shotgun (WGS) entry which is preliminary data.</text>
</comment>
<keyword evidence="3" id="KW-1185">Reference proteome</keyword>
<feature type="region of interest" description="Disordered" evidence="1">
    <location>
        <begin position="128"/>
        <end position="172"/>
    </location>
</feature>
<evidence type="ECO:0000313" key="2">
    <source>
        <dbReference type="EMBL" id="TDW94111.1"/>
    </source>
</evidence>
<name>A0ABY2FLX6_9ACTN</name>
<reference evidence="2 3" key="1">
    <citation type="submission" date="2019-03" db="EMBL/GenBank/DDBJ databases">
        <title>Genomic Encyclopedia of Type Strains, Phase III (KMG-III): the genomes of soil and plant-associated and newly described type strains.</title>
        <authorList>
            <person name="Whitman W."/>
        </authorList>
    </citation>
    <scope>NUCLEOTIDE SEQUENCE [LARGE SCALE GENOMIC DNA]</scope>
    <source>
        <strain evidence="2 3">VKMAc-2574</strain>
    </source>
</reference>